<feature type="domain" description="Methyltransferase" evidence="2">
    <location>
        <begin position="35"/>
        <end position="127"/>
    </location>
</feature>
<dbReference type="InterPro" id="IPR041698">
    <property type="entry name" value="Methyltransf_25"/>
</dbReference>
<dbReference type="PANTHER" id="PTHR43861:SF3">
    <property type="entry name" value="PUTATIVE (AFU_ORTHOLOGUE AFUA_2G14390)-RELATED"/>
    <property type="match status" value="1"/>
</dbReference>
<dbReference type="PANTHER" id="PTHR43861">
    <property type="entry name" value="TRANS-ACONITATE 2-METHYLTRANSFERASE-RELATED"/>
    <property type="match status" value="1"/>
</dbReference>
<comment type="caution">
    <text evidence="3">The sequence shown here is derived from an EMBL/GenBank/DDBJ whole genome shotgun (WGS) entry which is preliminary data.</text>
</comment>
<sequence length="200" mass="22214">MAPDWNERFSDSEYAYGTEANTFLADNATMLVDPVLSIAEGEGRNAVYLATQGFRVHAVDGSEAGLEKAARLAADQNVTITSEVADLNDYQTRPDSWGSIVSIYAHLPRPLRIKLYPMLVQALKPGGISIFEAYSESQRGRGTGGPNDLELLMTCRKIEEEWKGLETILLHEIEREVHEGKFHTGMASVVQYIARKPEQN</sequence>
<organism evidence="3 4">
    <name type="scientific">Roseiconus lacunae</name>
    <dbReference type="NCBI Taxonomy" id="2605694"/>
    <lineage>
        <taxon>Bacteria</taxon>
        <taxon>Pseudomonadati</taxon>
        <taxon>Planctomycetota</taxon>
        <taxon>Planctomycetia</taxon>
        <taxon>Pirellulales</taxon>
        <taxon>Pirellulaceae</taxon>
        <taxon>Roseiconus</taxon>
    </lineage>
</organism>
<proteinExistence type="predicted"/>
<dbReference type="Gene3D" id="3.40.50.150">
    <property type="entry name" value="Vaccinia Virus protein VP39"/>
    <property type="match status" value="1"/>
</dbReference>
<keyword evidence="3" id="KW-0489">Methyltransferase</keyword>
<reference evidence="3 4" key="1">
    <citation type="submission" date="2023-06" db="EMBL/GenBank/DDBJ databases">
        <title>Roseiconus lacunae JC819 isolated from Gulf of Mannar region, Tamil Nadu.</title>
        <authorList>
            <person name="Pk S."/>
            <person name="Ch S."/>
            <person name="Ch V.R."/>
        </authorList>
    </citation>
    <scope>NUCLEOTIDE SEQUENCE [LARGE SCALE GENOMIC DNA]</scope>
    <source>
        <strain evidence="3 4">JC819</strain>
    </source>
</reference>
<keyword evidence="1 3" id="KW-0808">Transferase</keyword>
<dbReference type="Pfam" id="PF13649">
    <property type="entry name" value="Methyltransf_25"/>
    <property type="match status" value="1"/>
</dbReference>
<accession>A0ABT7PBK5</accession>
<dbReference type="SUPFAM" id="SSF53335">
    <property type="entry name" value="S-adenosyl-L-methionine-dependent methyltransferases"/>
    <property type="match status" value="1"/>
</dbReference>
<dbReference type="RefSeq" id="WP_289161577.1">
    <property type="nucleotide sequence ID" value="NZ_JASZZN010000001.1"/>
</dbReference>
<evidence type="ECO:0000259" key="2">
    <source>
        <dbReference type="Pfam" id="PF13649"/>
    </source>
</evidence>
<dbReference type="GO" id="GO:0008168">
    <property type="term" value="F:methyltransferase activity"/>
    <property type="evidence" value="ECO:0007669"/>
    <property type="project" value="UniProtKB-KW"/>
</dbReference>
<gene>
    <name evidence="3" type="ORF">QTN89_00430</name>
</gene>
<dbReference type="InterPro" id="IPR029063">
    <property type="entry name" value="SAM-dependent_MTases_sf"/>
</dbReference>
<dbReference type="EC" id="2.1.-.-" evidence="3"/>
<name>A0ABT7PBK5_9BACT</name>
<dbReference type="GO" id="GO:0032259">
    <property type="term" value="P:methylation"/>
    <property type="evidence" value="ECO:0007669"/>
    <property type="project" value="UniProtKB-KW"/>
</dbReference>
<dbReference type="Proteomes" id="UP001239462">
    <property type="component" value="Unassembled WGS sequence"/>
</dbReference>
<dbReference type="EMBL" id="JASZZN010000001">
    <property type="protein sequence ID" value="MDM4013875.1"/>
    <property type="molecule type" value="Genomic_DNA"/>
</dbReference>
<protein>
    <submittedName>
        <fullName evidence="3">Class I SAM-dependent methyltransferase</fullName>
        <ecNumber evidence="3">2.1.-.-</ecNumber>
    </submittedName>
</protein>
<evidence type="ECO:0000256" key="1">
    <source>
        <dbReference type="ARBA" id="ARBA00022679"/>
    </source>
</evidence>
<evidence type="ECO:0000313" key="3">
    <source>
        <dbReference type="EMBL" id="MDM4013875.1"/>
    </source>
</evidence>
<evidence type="ECO:0000313" key="4">
    <source>
        <dbReference type="Proteomes" id="UP001239462"/>
    </source>
</evidence>
<keyword evidence="4" id="KW-1185">Reference proteome</keyword>